<evidence type="ECO:0000256" key="11">
    <source>
        <dbReference type="PIRSR" id="PIRSR000485-3"/>
    </source>
</evidence>
<dbReference type="InterPro" id="IPR029057">
    <property type="entry name" value="PRTase-like"/>
</dbReference>
<dbReference type="GO" id="GO:0051539">
    <property type="term" value="F:4 iron, 4 sulfur cluster binding"/>
    <property type="evidence" value="ECO:0007669"/>
    <property type="project" value="UniProtKB-KW"/>
</dbReference>
<keyword evidence="6 7" id="KW-0315">Glutamine amidotransferase</keyword>
<feature type="binding site" evidence="7 11">
    <location>
        <position position="439"/>
    </location>
    <ligand>
        <name>[4Fe-4S] cluster</name>
        <dbReference type="ChEBI" id="CHEBI:49883"/>
    </ligand>
</feature>
<dbReference type="SUPFAM" id="SSF56235">
    <property type="entry name" value="N-terminal nucleophile aminohydrolases (Ntn hydrolases)"/>
    <property type="match status" value="1"/>
</dbReference>
<evidence type="ECO:0000256" key="1">
    <source>
        <dbReference type="ARBA" id="ARBA00005209"/>
    </source>
</evidence>
<keyword evidence="5 7" id="KW-0658">Purine biosynthesis</keyword>
<feature type="binding site" evidence="7 10">
    <location>
        <position position="288"/>
    </location>
    <ligand>
        <name>Mg(2+)</name>
        <dbReference type="ChEBI" id="CHEBI:18420"/>
    </ligand>
</feature>
<feature type="binding site" evidence="7 11">
    <location>
        <position position="442"/>
    </location>
    <ligand>
        <name>[4Fe-4S] cluster</name>
        <dbReference type="ChEBI" id="CHEBI:49883"/>
    </ligand>
</feature>
<dbReference type="GO" id="GO:0009113">
    <property type="term" value="P:purine nucleobase biosynthetic process"/>
    <property type="evidence" value="ECO:0007669"/>
    <property type="project" value="UniProtKB-UniRule"/>
</dbReference>
<evidence type="ECO:0000256" key="3">
    <source>
        <dbReference type="ARBA" id="ARBA00022676"/>
    </source>
</evidence>
<protein>
    <recommendedName>
        <fullName evidence="7">Amidophosphoribosyltransferase</fullName>
        <shortName evidence="7">ATase</shortName>
        <ecNumber evidence="7">2.4.2.14</ecNumber>
    </recommendedName>
    <alternativeName>
        <fullName evidence="7">Glutamine phosphoribosylpyrophosphate amidotransferase</fullName>
        <shortName evidence="7">GPATase</shortName>
    </alternativeName>
</protein>
<dbReference type="Gene3D" id="3.60.20.10">
    <property type="entry name" value="Glutamine Phosphoribosylpyrophosphate, subunit 1, domain 1"/>
    <property type="match status" value="1"/>
</dbReference>
<feature type="active site" description="Nucleophile" evidence="7 9">
    <location>
        <position position="2"/>
    </location>
</feature>
<evidence type="ECO:0000256" key="10">
    <source>
        <dbReference type="PIRSR" id="PIRSR000485-2"/>
    </source>
</evidence>
<accession>A0A2M7RNW0</accession>
<evidence type="ECO:0000259" key="12">
    <source>
        <dbReference type="PROSITE" id="PS51278"/>
    </source>
</evidence>
<dbReference type="Pfam" id="PF13537">
    <property type="entry name" value="GATase_7"/>
    <property type="match status" value="1"/>
</dbReference>
<keyword evidence="4 7" id="KW-0808">Transferase</keyword>
<comment type="catalytic activity">
    <reaction evidence="7 8">
        <text>5-phospho-beta-D-ribosylamine + L-glutamate + diphosphate = 5-phospho-alpha-D-ribose 1-diphosphate + L-glutamine + H2O</text>
        <dbReference type="Rhea" id="RHEA:14905"/>
        <dbReference type="ChEBI" id="CHEBI:15377"/>
        <dbReference type="ChEBI" id="CHEBI:29985"/>
        <dbReference type="ChEBI" id="CHEBI:33019"/>
        <dbReference type="ChEBI" id="CHEBI:58017"/>
        <dbReference type="ChEBI" id="CHEBI:58359"/>
        <dbReference type="ChEBI" id="CHEBI:58681"/>
        <dbReference type="EC" id="2.4.2.14"/>
    </reaction>
</comment>
<comment type="similarity">
    <text evidence="2 7 8">In the C-terminal section; belongs to the purine/pyrimidine phosphoribosyltransferase family.</text>
</comment>
<keyword evidence="3 7" id="KW-0328">Glycosyltransferase</keyword>
<sequence>MCGVTGIFNHPKAANLAYLMLFAIQHRGQEGAGIVSSDGKNLFLKKGVGKVGNIFEEKEIKHFLCGNAAIGHNRYSTIGHSCLENVQPIEIKHLQDQIAVCHNGNLVNAHLLRKELENHGNIFKTTVDTEIILHLIIRSSKETFLEKLIEALGKIQGAYSILILTKEKLIAVRDPLGVKPLCLGRLNGAYVLASESCAFDLIGAKYQREIEPGEILVINKKGIKSYFLPHCQYKCQKKAQCIFEYIYFARPDSIIFGIPADSIRKQLGRELAKENLTTADLVCAVPDSSNAHAIGFSQESGIPFDQIFIRNHYIGRTFIEPEQRIRNFGVKLKLNPVPSCKGKRIIVIDDSIVRGTTSEKIVRMLFSKGAKEVHYRVASPPIKFPCYFGIDTHKGELIAKQLSLEKIRKKIGATTLSYLSLQGMYQAVEKFSLSAKDFCDSCFTGKYPMPIPKAIDKFCLEK</sequence>
<keyword evidence="7 11" id="KW-0411">Iron-sulfur</keyword>
<dbReference type="InterPro" id="IPR017932">
    <property type="entry name" value="GATase_2_dom"/>
</dbReference>
<comment type="cofactor">
    <cofactor evidence="7 10">
        <name>Mg(2+)</name>
        <dbReference type="ChEBI" id="CHEBI:18420"/>
    </cofactor>
    <text evidence="7 10">Binds 1 Mg(2+) ion per subunit.</text>
</comment>
<feature type="binding site" evidence="7 10">
    <location>
        <position position="350"/>
    </location>
    <ligand>
        <name>Mg(2+)</name>
        <dbReference type="ChEBI" id="CHEBI:18420"/>
    </ligand>
</feature>
<gene>
    <name evidence="7" type="primary">purF</name>
    <name evidence="13" type="ORF">COY61_00515</name>
</gene>
<dbReference type="Proteomes" id="UP000229371">
    <property type="component" value="Unassembled WGS sequence"/>
</dbReference>
<dbReference type="UniPathway" id="UPA00074">
    <property type="reaction ID" value="UER00124"/>
</dbReference>
<keyword evidence="7 10" id="KW-0460">Magnesium</keyword>
<comment type="function">
    <text evidence="7">Catalyzes the formation of phosphoribosylamine from phosphoribosylpyrophosphate (PRPP) and glutamine.</text>
</comment>
<dbReference type="InterPro" id="IPR000836">
    <property type="entry name" value="PRTase_dom"/>
</dbReference>
<feature type="domain" description="Glutamine amidotransferase type-2" evidence="12">
    <location>
        <begin position="2"/>
        <end position="221"/>
    </location>
</feature>
<organism evidence="13 14">
    <name type="scientific">bacterium (Candidatus Gribaldobacteria) CG_4_10_14_0_8_um_filter_33_9</name>
    <dbReference type="NCBI Taxonomy" id="2014266"/>
    <lineage>
        <taxon>Bacteria</taxon>
        <taxon>Candidatus Gribaldobacteria</taxon>
    </lineage>
</organism>
<dbReference type="InterPro" id="IPR029055">
    <property type="entry name" value="Ntn_hydrolases_N"/>
</dbReference>
<evidence type="ECO:0000256" key="6">
    <source>
        <dbReference type="ARBA" id="ARBA00022962"/>
    </source>
</evidence>
<evidence type="ECO:0000256" key="8">
    <source>
        <dbReference type="PIRNR" id="PIRNR000485"/>
    </source>
</evidence>
<comment type="cofactor">
    <cofactor evidence="7 11">
        <name>[4Fe-4S] cluster</name>
        <dbReference type="ChEBI" id="CHEBI:49883"/>
    </cofactor>
    <text evidence="7 11">Binds 1 [4Fe-4S] cluster per subunit.</text>
</comment>
<dbReference type="GO" id="GO:0006189">
    <property type="term" value="P:'de novo' IMP biosynthetic process"/>
    <property type="evidence" value="ECO:0007669"/>
    <property type="project" value="UniProtKB-UniRule"/>
</dbReference>
<keyword evidence="7" id="KW-0004">4Fe-4S</keyword>
<dbReference type="Gene3D" id="3.40.50.2020">
    <property type="match status" value="1"/>
</dbReference>
<comment type="pathway">
    <text evidence="1 7 8">Purine metabolism; IMP biosynthesis via de novo pathway; N(1)-(5-phospho-D-ribosyl)glycinamide from 5-phospho-alpha-D-ribose 1-diphosphate: step 1/2.</text>
</comment>
<evidence type="ECO:0000313" key="13">
    <source>
        <dbReference type="EMBL" id="PIZ01153.1"/>
    </source>
</evidence>
<dbReference type="PROSITE" id="PS51278">
    <property type="entry name" value="GATASE_TYPE_2"/>
    <property type="match status" value="1"/>
</dbReference>
<comment type="caution">
    <text evidence="13">The sequence shown here is derived from an EMBL/GenBank/DDBJ whole genome shotgun (WGS) entry which is preliminary data.</text>
</comment>
<dbReference type="EMBL" id="PFMI01000014">
    <property type="protein sequence ID" value="PIZ01153.1"/>
    <property type="molecule type" value="Genomic_DNA"/>
</dbReference>
<evidence type="ECO:0000256" key="4">
    <source>
        <dbReference type="ARBA" id="ARBA00022679"/>
    </source>
</evidence>
<dbReference type="InterPro" id="IPR005854">
    <property type="entry name" value="PurF"/>
</dbReference>
<dbReference type="NCBIfam" id="TIGR01134">
    <property type="entry name" value="purF"/>
    <property type="match status" value="1"/>
</dbReference>
<dbReference type="InterPro" id="IPR035584">
    <property type="entry name" value="PurF_N"/>
</dbReference>
<dbReference type="PANTHER" id="PTHR11907">
    <property type="entry name" value="AMIDOPHOSPHORIBOSYLTRANSFERASE"/>
    <property type="match status" value="1"/>
</dbReference>
<evidence type="ECO:0000256" key="2">
    <source>
        <dbReference type="ARBA" id="ARBA00010138"/>
    </source>
</evidence>
<feature type="binding site" evidence="7 11">
    <location>
        <position position="241"/>
    </location>
    <ligand>
        <name>[4Fe-4S] cluster</name>
        <dbReference type="ChEBI" id="CHEBI:49883"/>
    </ligand>
</feature>
<dbReference type="CDD" id="cd06223">
    <property type="entry name" value="PRTases_typeI"/>
    <property type="match status" value="1"/>
</dbReference>
<reference evidence="14" key="1">
    <citation type="submission" date="2017-09" db="EMBL/GenBank/DDBJ databases">
        <title>Depth-based differentiation of microbial function through sediment-hosted aquifers and enrichment of novel symbionts in the deep terrestrial subsurface.</title>
        <authorList>
            <person name="Probst A.J."/>
            <person name="Ladd B."/>
            <person name="Jarett J.K."/>
            <person name="Geller-Mcgrath D.E."/>
            <person name="Sieber C.M.K."/>
            <person name="Emerson J.B."/>
            <person name="Anantharaman K."/>
            <person name="Thomas B.C."/>
            <person name="Malmstrom R."/>
            <person name="Stieglmeier M."/>
            <person name="Klingl A."/>
            <person name="Woyke T."/>
            <person name="Ryan C.M."/>
            <person name="Banfield J.F."/>
        </authorList>
    </citation>
    <scope>NUCLEOTIDE SEQUENCE [LARGE SCALE GENOMIC DNA]</scope>
</reference>
<evidence type="ECO:0000256" key="7">
    <source>
        <dbReference type="HAMAP-Rule" id="MF_01931"/>
    </source>
</evidence>
<dbReference type="EC" id="2.4.2.14" evidence="7"/>
<dbReference type="PIRSF" id="PIRSF000485">
    <property type="entry name" value="Amd_phspho_trans"/>
    <property type="match status" value="1"/>
</dbReference>
<feature type="binding site" evidence="7 10">
    <location>
        <position position="349"/>
    </location>
    <ligand>
        <name>Mg(2+)</name>
        <dbReference type="ChEBI" id="CHEBI:18420"/>
    </ligand>
</feature>
<evidence type="ECO:0000256" key="9">
    <source>
        <dbReference type="PIRSR" id="PIRSR000485-1"/>
    </source>
</evidence>
<keyword evidence="7 11" id="KW-0408">Iron</keyword>
<evidence type="ECO:0000256" key="5">
    <source>
        <dbReference type="ARBA" id="ARBA00022755"/>
    </source>
</evidence>
<dbReference type="AlphaFoldDB" id="A0A2M7RNW0"/>
<evidence type="ECO:0000313" key="14">
    <source>
        <dbReference type="Proteomes" id="UP000229371"/>
    </source>
</evidence>
<dbReference type="HAMAP" id="MF_01931">
    <property type="entry name" value="PurF"/>
    <property type="match status" value="1"/>
</dbReference>
<keyword evidence="7 10" id="KW-0479">Metal-binding</keyword>
<dbReference type="GO" id="GO:0004044">
    <property type="term" value="F:amidophosphoribosyltransferase activity"/>
    <property type="evidence" value="ECO:0007669"/>
    <property type="project" value="UniProtKB-UniRule"/>
</dbReference>
<feature type="binding site" evidence="7 11">
    <location>
        <position position="386"/>
    </location>
    <ligand>
        <name>[4Fe-4S] cluster</name>
        <dbReference type="ChEBI" id="CHEBI:49883"/>
    </ligand>
</feature>
<dbReference type="GO" id="GO:0000287">
    <property type="term" value="F:magnesium ion binding"/>
    <property type="evidence" value="ECO:0007669"/>
    <property type="project" value="UniProtKB-UniRule"/>
</dbReference>
<dbReference type="SUPFAM" id="SSF53271">
    <property type="entry name" value="PRTase-like"/>
    <property type="match status" value="1"/>
</dbReference>
<dbReference type="CDD" id="cd00715">
    <property type="entry name" value="GPATase_N"/>
    <property type="match status" value="1"/>
</dbReference>
<proteinExistence type="inferred from homology"/>
<name>A0A2M7RNW0_9BACT</name>